<dbReference type="InterPro" id="IPR055860">
    <property type="entry name" value="DUF7437"/>
</dbReference>
<feature type="domain" description="DUF7437" evidence="2">
    <location>
        <begin position="110"/>
        <end position="174"/>
    </location>
</feature>
<keyword evidence="3" id="KW-0614">Plasmid</keyword>
<evidence type="ECO:0000259" key="2">
    <source>
        <dbReference type="Pfam" id="PF24218"/>
    </source>
</evidence>
<geneLocation type="plasmid" evidence="3">
    <name>unnamed2</name>
</geneLocation>
<dbReference type="InterPro" id="IPR036390">
    <property type="entry name" value="WH_DNA-bd_sf"/>
</dbReference>
<protein>
    <submittedName>
        <fullName evidence="3">TrmB family transcriptional regulator</fullName>
    </submittedName>
</protein>
<dbReference type="SUPFAM" id="SSF46785">
    <property type="entry name" value="Winged helix' DNA-binding domain"/>
    <property type="match status" value="1"/>
</dbReference>
<dbReference type="EMBL" id="CP026311">
    <property type="protein sequence ID" value="AUV84340.1"/>
    <property type="molecule type" value="Genomic_DNA"/>
</dbReference>
<dbReference type="GeneID" id="35594943"/>
<evidence type="ECO:0000313" key="4">
    <source>
        <dbReference type="Proteomes" id="UP000236584"/>
    </source>
</evidence>
<organism evidence="3 4">
    <name type="scientific">Salinigranum rubrum</name>
    <dbReference type="NCBI Taxonomy" id="755307"/>
    <lineage>
        <taxon>Archaea</taxon>
        <taxon>Methanobacteriati</taxon>
        <taxon>Methanobacteriota</taxon>
        <taxon>Stenosarchaea group</taxon>
        <taxon>Halobacteria</taxon>
        <taxon>Halobacteriales</taxon>
        <taxon>Haloferacaceae</taxon>
        <taxon>Salinigranum</taxon>
    </lineage>
</organism>
<dbReference type="Proteomes" id="UP000236584">
    <property type="component" value="Plasmid unnamed2"/>
</dbReference>
<dbReference type="OrthoDB" id="350231at2157"/>
<reference evidence="3 4" key="1">
    <citation type="submission" date="2018-01" db="EMBL/GenBank/DDBJ databases">
        <title>Complete genome sequence of Salinigranum rubrum GX10T, an extremely halophilic archaeon isolated from a marine solar saltern.</title>
        <authorList>
            <person name="Han S."/>
        </authorList>
    </citation>
    <scope>NUCLEOTIDE SEQUENCE [LARGE SCALE GENOMIC DNA]</scope>
    <source>
        <strain evidence="3 4">GX10</strain>
        <plasmid evidence="4">Plasmid unnamed2</plasmid>
    </source>
</reference>
<feature type="domain" description="Transcription regulator TrmB N-terminal" evidence="1">
    <location>
        <begin position="29"/>
        <end position="83"/>
    </location>
</feature>
<dbReference type="InterPro" id="IPR036388">
    <property type="entry name" value="WH-like_DNA-bd_sf"/>
</dbReference>
<dbReference type="CDD" id="cd00090">
    <property type="entry name" value="HTH_ARSR"/>
    <property type="match status" value="1"/>
</dbReference>
<dbReference type="RefSeq" id="WP_103428027.1">
    <property type="nucleotide sequence ID" value="NZ_CP026311.1"/>
</dbReference>
<dbReference type="KEGG" id="srub:C2R22_22585"/>
<dbReference type="Pfam" id="PF01978">
    <property type="entry name" value="TrmB"/>
    <property type="match status" value="1"/>
</dbReference>
<name>A0A2I8VQY8_9EURY</name>
<gene>
    <name evidence="3" type="ORF">C2R22_22585</name>
</gene>
<keyword evidence="4" id="KW-1185">Reference proteome</keyword>
<evidence type="ECO:0000259" key="1">
    <source>
        <dbReference type="Pfam" id="PF01978"/>
    </source>
</evidence>
<dbReference type="AlphaFoldDB" id="A0A2I8VQY8"/>
<dbReference type="Pfam" id="PF24218">
    <property type="entry name" value="DUF7437"/>
    <property type="match status" value="1"/>
</dbReference>
<dbReference type="InterPro" id="IPR002831">
    <property type="entry name" value="Tscrpt_reg_TrmB_N"/>
</dbReference>
<accession>A0A2I8VQY8</accession>
<sequence>MAHSPSRSGRPPIQQLQTVADLLDTPALARLYAHILQHGPVTVSEIVDTIDIPQGTAYDYVQNLETAGLVEKSREQRPYEYDAEAIALTLSTDGETQTITPALIAAVARRDEDEDIDVYIERHGLDGLAAALEYAYEYINGTVNHRIAARELDLSPLEAEIILQALEPVAAEYADAAA</sequence>
<proteinExistence type="predicted"/>
<dbReference type="InterPro" id="IPR011991">
    <property type="entry name" value="ArsR-like_HTH"/>
</dbReference>
<dbReference type="Gene3D" id="1.10.10.10">
    <property type="entry name" value="Winged helix-like DNA-binding domain superfamily/Winged helix DNA-binding domain"/>
    <property type="match status" value="1"/>
</dbReference>
<evidence type="ECO:0000313" key="3">
    <source>
        <dbReference type="EMBL" id="AUV84340.1"/>
    </source>
</evidence>